<evidence type="ECO:0000313" key="2">
    <source>
        <dbReference type="Proteomes" id="UP000256326"/>
    </source>
</evidence>
<keyword evidence="2" id="KW-1185">Reference proteome</keyword>
<dbReference type="EMBL" id="QNUG01000004">
    <property type="protein sequence ID" value="REC72534.1"/>
    <property type="molecule type" value="Genomic_DNA"/>
</dbReference>
<gene>
    <name evidence="1" type="ORF">DRF58_02730</name>
</gene>
<proteinExistence type="predicted"/>
<reference evidence="1 2" key="1">
    <citation type="journal article" date="2006" name="Int. J. Syst. Evol. Microbiol.">
        <title>Chryseobacterium hispanicum sp. nov., isolated from the drinking water distribution system of Sevilla, Spain.</title>
        <authorList>
            <person name="Gallego V."/>
            <person name="Garcia M.T."/>
            <person name="Ventosa A."/>
        </authorList>
    </citation>
    <scope>NUCLEOTIDE SEQUENCE [LARGE SCALE GENOMIC DNA]</scope>
    <source>
        <strain evidence="1 2">KCTC 22104</strain>
    </source>
</reference>
<dbReference type="AlphaFoldDB" id="A0A3D9D3J3"/>
<dbReference type="Gene3D" id="3.30.2310.20">
    <property type="entry name" value="RelE-like"/>
    <property type="match status" value="1"/>
</dbReference>
<dbReference type="InterPro" id="IPR035093">
    <property type="entry name" value="RelE/ParE_toxin_dom_sf"/>
</dbReference>
<sequence>MNQAYEYYSEISLSVLQSFDGQLERVYQSLEINPFFQFRYKKLRALPFKSFPYMVFFDINEQEKAIYIYSVFNTNQDPEKYPKVK</sequence>
<evidence type="ECO:0000313" key="1">
    <source>
        <dbReference type="EMBL" id="REC72534.1"/>
    </source>
</evidence>
<comment type="caution">
    <text evidence="1">The sequence shown here is derived from an EMBL/GenBank/DDBJ whole genome shotgun (WGS) entry which is preliminary data.</text>
</comment>
<protein>
    <submittedName>
        <fullName evidence="1">Type II toxin-antitoxin system RelE/ParE family toxin</fullName>
    </submittedName>
</protein>
<dbReference type="Proteomes" id="UP000256326">
    <property type="component" value="Unassembled WGS sequence"/>
</dbReference>
<accession>A0A3D9D3J3</accession>
<organism evidence="1 2">
    <name type="scientific">Epilithonimonas hispanica</name>
    <dbReference type="NCBI Taxonomy" id="358687"/>
    <lineage>
        <taxon>Bacteria</taxon>
        <taxon>Pseudomonadati</taxon>
        <taxon>Bacteroidota</taxon>
        <taxon>Flavobacteriia</taxon>
        <taxon>Flavobacteriales</taxon>
        <taxon>Weeksellaceae</taxon>
        <taxon>Chryseobacterium group</taxon>
        <taxon>Epilithonimonas</taxon>
    </lineage>
</organism>
<name>A0A3D9D3J3_9FLAO</name>